<feature type="transmembrane region" description="Helical" evidence="5">
    <location>
        <begin position="23"/>
        <end position="47"/>
    </location>
</feature>
<accession>A0A0N5ACI3</accession>
<evidence type="ECO:0000256" key="4">
    <source>
        <dbReference type="ARBA" id="ARBA00023136"/>
    </source>
</evidence>
<dbReference type="STRING" id="451379.A0A0N5ACI3"/>
<dbReference type="GO" id="GO:0005524">
    <property type="term" value="F:ATP binding"/>
    <property type="evidence" value="ECO:0007669"/>
    <property type="project" value="InterPro"/>
</dbReference>
<dbReference type="PANTHER" id="PTHR24221:SF243">
    <property type="entry name" value="P-GLYCOPROTEIN RELATED"/>
    <property type="match status" value="1"/>
</dbReference>
<dbReference type="InterPro" id="IPR011527">
    <property type="entry name" value="ABC1_TM_dom"/>
</dbReference>
<dbReference type="Pfam" id="PF00664">
    <property type="entry name" value="ABC_membrane"/>
    <property type="match status" value="1"/>
</dbReference>
<name>A0A0N5ACI3_9BILA</name>
<dbReference type="SUPFAM" id="SSF90123">
    <property type="entry name" value="ABC transporter transmembrane region"/>
    <property type="match status" value="1"/>
</dbReference>
<dbReference type="InterPro" id="IPR036640">
    <property type="entry name" value="ABC1_TM_sf"/>
</dbReference>
<evidence type="ECO:0000256" key="3">
    <source>
        <dbReference type="ARBA" id="ARBA00022989"/>
    </source>
</evidence>
<evidence type="ECO:0000256" key="2">
    <source>
        <dbReference type="ARBA" id="ARBA00022692"/>
    </source>
</evidence>
<dbReference type="PANTHER" id="PTHR24221">
    <property type="entry name" value="ATP-BINDING CASSETTE SUB-FAMILY B"/>
    <property type="match status" value="1"/>
</dbReference>
<evidence type="ECO:0000313" key="8">
    <source>
        <dbReference type="WBParaSite" id="SMUV_0000185901-mRNA-1"/>
    </source>
</evidence>
<dbReference type="GO" id="GO:0016020">
    <property type="term" value="C:membrane"/>
    <property type="evidence" value="ECO:0007669"/>
    <property type="project" value="UniProtKB-SubCell"/>
</dbReference>
<organism evidence="7 8">
    <name type="scientific">Syphacia muris</name>
    <dbReference type="NCBI Taxonomy" id="451379"/>
    <lineage>
        <taxon>Eukaryota</taxon>
        <taxon>Metazoa</taxon>
        <taxon>Ecdysozoa</taxon>
        <taxon>Nematoda</taxon>
        <taxon>Chromadorea</taxon>
        <taxon>Rhabditida</taxon>
        <taxon>Spirurina</taxon>
        <taxon>Oxyuridomorpha</taxon>
        <taxon>Oxyuroidea</taxon>
        <taxon>Oxyuridae</taxon>
        <taxon>Syphacia</taxon>
    </lineage>
</organism>
<evidence type="ECO:0000313" key="7">
    <source>
        <dbReference type="Proteomes" id="UP000046393"/>
    </source>
</evidence>
<dbReference type="WBParaSite" id="SMUV_0000185901-mRNA-1">
    <property type="protein sequence ID" value="SMUV_0000185901-mRNA-1"/>
    <property type="gene ID" value="SMUV_0000185901"/>
</dbReference>
<proteinExistence type="predicted"/>
<keyword evidence="2 5" id="KW-0812">Transmembrane</keyword>
<reference evidence="8" key="1">
    <citation type="submission" date="2017-02" db="UniProtKB">
        <authorList>
            <consortium name="WormBaseParasite"/>
        </authorList>
    </citation>
    <scope>IDENTIFICATION</scope>
</reference>
<feature type="transmembrane region" description="Helical" evidence="5">
    <location>
        <begin position="124"/>
        <end position="144"/>
    </location>
</feature>
<evidence type="ECO:0000259" key="6">
    <source>
        <dbReference type="PROSITE" id="PS50929"/>
    </source>
</evidence>
<dbReference type="AlphaFoldDB" id="A0A0N5ACI3"/>
<sequence>MAFDAFSTGIYDDKLFHTLLKTLGLYILTGVVIMATEFGGMVVFGTVSESMTVKFRVEALRSILHEDGKYFDMPDHSPGKLITHLAGDAPKIRAAIDSRIFQISFGLSGMLASFILGFSECWEISVCGTGFILLYAALQIFLAMRIKSENIKLTKNDQSGKLSVEIIENVRTIQLLTREQIFNNRYFHTLDAFRKAEDRKGLVEALNFALSQSFKCFILTCSYSLLIHLMSIDRIPLMSGFKYVYFCLFSIL</sequence>
<feature type="domain" description="ABC transmembrane type-1" evidence="6">
    <location>
        <begin position="1"/>
        <end position="252"/>
    </location>
</feature>
<dbReference type="InterPro" id="IPR039421">
    <property type="entry name" value="Type_1_exporter"/>
</dbReference>
<dbReference type="Proteomes" id="UP000046393">
    <property type="component" value="Unplaced"/>
</dbReference>
<keyword evidence="3 5" id="KW-1133">Transmembrane helix</keyword>
<keyword evidence="7" id="KW-1185">Reference proteome</keyword>
<dbReference type="GO" id="GO:0140359">
    <property type="term" value="F:ABC-type transporter activity"/>
    <property type="evidence" value="ECO:0007669"/>
    <property type="project" value="InterPro"/>
</dbReference>
<dbReference type="PROSITE" id="PS50929">
    <property type="entry name" value="ABC_TM1F"/>
    <property type="match status" value="1"/>
</dbReference>
<keyword evidence="4 5" id="KW-0472">Membrane</keyword>
<evidence type="ECO:0000256" key="5">
    <source>
        <dbReference type="SAM" id="Phobius"/>
    </source>
</evidence>
<evidence type="ECO:0000256" key="1">
    <source>
        <dbReference type="ARBA" id="ARBA00004141"/>
    </source>
</evidence>
<protein>
    <submittedName>
        <fullName evidence="8">ABC transmembrane type-1 domain-containing protein</fullName>
    </submittedName>
</protein>
<feature type="transmembrane region" description="Helical" evidence="5">
    <location>
        <begin position="100"/>
        <end position="118"/>
    </location>
</feature>
<comment type="subcellular location">
    <subcellularLocation>
        <location evidence="1">Membrane</location>
        <topology evidence="1">Multi-pass membrane protein</topology>
    </subcellularLocation>
</comment>
<dbReference type="Gene3D" id="1.20.1560.10">
    <property type="entry name" value="ABC transporter type 1, transmembrane domain"/>
    <property type="match status" value="1"/>
</dbReference>